<feature type="transmembrane region" description="Helical" evidence="1">
    <location>
        <begin position="28"/>
        <end position="45"/>
    </location>
</feature>
<dbReference type="RefSeq" id="WP_250873285.1">
    <property type="nucleotide sequence ID" value="NZ_JALXFV010000003.1"/>
</dbReference>
<evidence type="ECO:0000313" key="2">
    <source>
        <dbReference type="EMBL" id="MFD1513332.1"/>
    </source>
</evidence>
<protein>
    <submittedName>
        <fullName evidence="2">Uncharacterized protein</fullName>
    </submittedName>
</protein>
<dbReference type="EMBL" id="JBHUDC010000003">
    <property type="protein sequence ID" value="MFD1513332.1"/>
    <property type="molecule type" value="Genomic_DNA"/>
</dbReference>
<dbReference type="AlphaFoldDB" id="A0ABD6AUU3"/>
<evidence type="ECO:0000256" key="1">
    <source>
        <dbReference type="SAM" id="Phobius"/>
    </source>
</evidence>
<evidence type="ECO:0000313" key="3">
    <source>
        <dbReference type="Proteomes" id="UP001597187"/>
    </source>
</evidence>
<feature type="transmembrane region" description="Helical" evidence="1">
    <location>
        <begin position="52"/>
        <end position="73"/>
    </location>
</feature>
<reference evidence="2 3" key="1">
    <citation type="journal article" date="2019" name="Int. J. Syst. Evol. Microbiol.">
        <title>The Global Catalogue of Microorganisms (GCM) 10K type strain sequencing project: providing services to taxonomists for standard genome sequencing and annotation.</title>
        <authorList>
            <consortium name="The Broad Institute Genomics Platform"/>
            <consortium name="The Broad Institute Genome Sequencing Center for Infectious Disease"/>
            <person name="Wu L."/>
            <person name="Ma J."/>
        </authorList>
    </citation>
    <scope>NUCLEOTIDE SEQUENCE [LARGE SCALE GENOMIC DNA]</scope>
    <source>
        <strain evidence="2 3">CGMCC 1.12563</strain>
    </source>
</reference>
<name>A0ABD6AUU3_9EURY</name>
<keyword evidence="1" id="KW-1133">Transmembrane helix</keyword>
<proteinExistence type="predicted"/>
<accession>A0ABD6AUU3</accession>
<sequence>MQAVTLLTTLTLLLVLFARADRRFDRRLLGVCIAAFAGVLLVTSVPGVPHAVVVAVTLVGVGSLVAASLGVVVDRYLARNERIA</sequence>
<dbReference type="Proteomes" id="UP001597187">
    <property type="component" value="Unassembled WGS sequence"/>
</dbReference>
<comment type="caution">
    <text evidence="2">The sequence shown here is derived from an EMBL/GenBank/DDBJ whole genome shotgun (WGS) entry which is preliminary data.</text>
</comment>
<keyword evidence="1" id="KW-0812">Transmembrane</keyword>
<keyword evidence="1" id="KW-0472">Membrane</keyword>
<organism evidence="2 3">
    <name type="scientific">Halomarina rubra</name>
    <dbReference type="NCBI Taxonomy" id="2071873"/>
    <lineage>
        <taxon>Archaea</taxon>
        <taxon>Methanobacteriati</taxon>
        <taxon>Methanobacteriota</taxon>
        <taxon>Stenosarchaea group</taxon>
        <taxon>Halobacteria</taxon>
        <taxon>Halobacteriales</taxon>
        <taxon>Natronomonadaceae</taxon>
        <taxon>Halomarina</taxon>
    </lineage>
</organism>
<keyword evidence="3" id="KW-1185">Reference proteome</keyword>
<gene>
    <name evidence="2" type="ORF">ACFSBT_08585</name>
</gene>